<feature type="region of interest" description="Disordered" evidence="1">
    <location>
        <begin position="1"/>
        <end position="64"/>
    </location>
</feature>
<dbReference type="Proteomes" id="UP001301958">
    <property type="component" value="Unassembled WGS sequence"/>
</dbReference>
<feature type="region of interest" description="Disordered" evidence="1">
    <location>
        <begin position="97"/>
        <end position="119"/>
    </location>
</feature>
<name>A0AAN7GX07_9PEZI</name>
<evidence type="ECO:0000313" key="2">
    <source>
        <dbReference type="EMBL" id="KAK4223369.1"/>
    </source>
</evidence>
<evidence type="ECO:0000313" key="3">
    <source>
        <dbReference type="Proteomes" id="UP001301958"/>
    </source>
</evidence>
<sequence length="119" mass="13021">MRRVRCLVSFSSSESDSQSSSSLESSDESSELPESSDESSESGSESSLPLESLDDESPSTATELELSTAAEFKLLAVVTVLEKAVWSRPVGSFLQEARHRRVEGSGKRSEDEESSQNRW</sequence>
<reference evidence="2" key="2">
    <citation type="submission" date="2023-05" db="EMBL/GenBank/DDBJ databases">
        <authorList>
            <consortium name="Lawrence Berkeley National Laboratory"/>
            <person name="Steindorff A."/>
            <person name="Hensen N."/>
            <person name="Bonometti L."/>
            <person name="Westerberg I."/>
            <person name="Brannstrom I.O."/>
            <person name="Guillou S."/>
            <person name="Cros-Aarteil S."/>
            <person name="Calhoun S."/>
            <person name="Haridas S."/>
            <person name="Kuo A."/>
            <person name="Mondo S."/>
            <person name="Pangilinan J."/>
            <person name="Riley R."/>
            <person name="Labutti K."/>
            <person name="Andreopoulos B."/>
            <person name="Lipzen A."/>
            <person name="Chen C."/>
            <person name="Yanf M."/>
            <person name="Daum C."/>
            <person name="Ng V."/>
            <person name="Clum A."/>
            <person name="Ohm R."/>
            <person name="Martin F."/>
            <person name="Silar P."/>
            <person name="Natvig D."/>
            <person name="Lalanne C."/>
            <person name="Gautier V."/>
            <person name="Ament-Velasquez S.L."/>
            <person name="Kruys A."/>
            <person name="Hutchinson M.I."/>
            <person name="Powell A.J."/>
            <person name="Barry K."/>
            <person name="Miller A.N."/>
            <person name="Grigoriev I.V."/>
            <person name="Debuchy R."/>
            <person name="Gladieux P."/>
            <person name="Thoren M.H."/>
            <person name="Johannesson H."/>
        </authorList>
    </citation>
    <scope>NUCLEOTIDE SEQUENCE</scope>
    <source>
        <strain evidence="2">CBS 990.96</strain>
    </source>
</reference>
<reference evidence="2" key="1">
    <citation type="journal article" date="2023" name="Mol. Phylogenet. Evol.">
        <title>Genome-scale phylogeny and comparative genomics of the fungal order Sordariales.</title>
        <authorList>
            <person name="Hensen N."/>
            <person name="Bonometti L."/>
            <person name="Westerberg I."/>
            <person name="Brannstrom I.O."/>
            <person name="Guillou S."/>
            <person name="Cros-Aarteil S."/>
            <person name="Calhoun S."/>
            <person name="Haridas S."/>
            <person name="Kuo A."/>
            <person name="Mondo S."/>
            <person name="Pangilinan J."/>
            <person name="Riley R."/>
            <person name="LaButti K."/>
            <person name="Andreopoulos B."/>
            <person name="Lipzen A."/>
            <person name="Chen C."/>
            <person name="Yan M."/>
            <person name="Daum C."/>
            <person name="Ng V."/>
            <person name="Clum A."/>
            <person name="Steindorff A."/>
            <person name="Ohm R.A."/>
            <person name="Martin F."/>
            <person name="Silar P."/>
            <person name="Natvig D.O."/>
            <person name="Lalanne C."/>
            <person name="Gautier V."/>
            <person name="Ament-Velasquez S.L."/>
            <person name="Kruys A."/>
            <person name="Hutchinson M.I."/>
            <person name="Powell A.J."/>
            <person name="Barry K."/>
            <person name="Miller A.N."/>
            <person name="Grigoriev I.V."/>
            <person name="Debuchy R."/>
            <person name="Gladieux P."/>
            <person name="Hiltunen Thoren M."/>
            <person name="Johannesson H."/>
        </authorList>
    </citation>
    <scope>NUCLEOTIDE SEQUENCE</scope>
    <source>
        <strain evidence="2">CBS 990.96</strain>
    </source>
</reference>
<organism evidence="2 3">
    <name type="scientific">Podospora fimiseda</name>
    <dbReference type="NCBI Taxonomy" id="252190"/>
    <lineage>
        <taxon>Eukaryota</taxon>
        <taxon>Fungi</taxon>
        <taxon>Dikarya</taxon>
        <taxon>Ascomycota</taxon>
        <taxon>Pezizomycotina</taxon>
        <taxon>Sordariomycetes</taxon>
        <taxon>Sordariomycetidae</taxon>
        <taxon>Sordariales</taxon>
        <taxon>Podosporaceae</taxon>
        <taxon>Podospora</taxon>
    </lineage>
</organism>
<proteinExistence type="predicted"/>
<protein>
    <submittedName>
        <fullName evidence="2">Uncharacterized protein</fullName>
    </submittedName>
</protein>
<feature type="compositionally biased region" description="Low complexity" evidence="1">
    <location>
        <begin position="41"/>
        <end position="51"/>
    </location>
</feature>
<feature type="compositionally biased region" description="Acidic residues" evidence="1">
    <location>
        <begin position="25"/>
        <end position="40"/>
    </location>
</feature>
<comment type="caution">
    <text evidence="2">The sequence shown here is derived from an EMBL/GenBank/DDBJ whole genome shotgun (WGS) entry which is preliminary data.</text>
</comment>
<feature type="compositionally biased region" description="Low complexity" evidence="1">
    <location>
        <begin position="11"/>
        <end position="24"/>
    </location>
</feature>
<gene>
    <name evidence="2" type="ORF">QBC38DRAFT_447436</name>
</gene>
<dbReference type="AlphaFoldDB" id="A0AAN7GX07"/>
<dbReference type="EMBL" id="MU865429">
    <property type="protein sequence ID" value="KAK4223369.1"/>
    <property type="molecule type" value="Genomic_DNA"/>
</dbReference>
<keyword evidence="3" id="KW-1185">Reference proteome</keyword>
<evidence type="ECO:0000256" key="1">
    <source>
        <dbReference type="SAM" id="MobiDB-lite"/>
    </source>
</evidence>
<accession>A0AAN7GX07</accession>